<evidence type="ECO:0008006" key="3">
    <source>
        <dbReference type="Google" id="ProtNLM"/>
    </source>
</evidence>
<reference evidence="1 2" key="1">
    <citation type="submission" date="2019-06" db="EMBL/GenBank/DDBJ databases">
        <title>Sequencing the genomes of 1000 actinobacteria strains.</title>
        <authorList>
            <person name="Klenk H.-P."/>
        </authorList>
    </citation>
    <scope>NUCLEOTIDE SEQUENCE [LARGE SCALE GENOMIC DNA]</scope>
    <source>
        <strain evidence="1 2">DSM 8251</strain>
    </source>
</reference>
<gene>
    <name evidence="1" type="ORF">FB460_2163</name>
</gene>
<keyword evidence="2" id="KW-1185">Reference proteome</keyword>
<sequence>MGDTYHQRLKGDFSLLCYVARQSLISAMSGPTSGLPDPKLGSAFQKRCVDGDIKGDLYTKISRFSADADVFAMDLLVERLGVLKMPDRTYITRSNELIKSSALSPLKPAPPHIREGTPQHQNLFHRAAFHLADSLNGHDLLSRTIVISTPLANVTSTGRPMHKFQRYDVEAISSLLAGYAHTLQELGIEVRRMPPELAVADEDHQWGAAPWHYTAPAYDWISEQVREKAASC</sequence>
<dbReference type="Proteomes" id="UP000316196">
    <property type="component" value="Unassembled WGS sequence"/>
</dbReference>
<proteinExistence type="predicted"/>
<dbReference type="Pfam" id="PF19786">
    <property type="entry name" value="DUF6270"/>
    <property type="match status" value="1"/>
</dbReference>
<dbReference type="AlphaFoldDB" id="A0A542ZD88"/>
<name>A0A542ZD88_9ACTN</name>
<evidence type="ECO:0000313" key="2">
    <source>
        <dbReference type="Proteomes" id="UP000316196"/>
    </source>
</evidence>
<organism evidence="1 2">
    <name type="scientific">Propioniferax innocua</name>
    <dbReference type="NCBI Taxonomy" id="1753"/>
    <lineage>
        <taxon>Bacteria</taxon>
        <taxon>Bacillati</taxon>
        <taxon>Actinomycetota</taxon>
        <taxon>Actinomycetes</taxon>
        <taxon>Propionibacteriales</taxon>
        <taxon>Propionibacteriaceae</taxon>
        <taxon>Propioniferax</taxon>
    </lineage>
</organism>
<evidence type="ECO:0000313" key="1">
    <source>
        <dbReference type="EMBL" id="TQL58302.1"/>
    </source>
</evidence>
<dbReference type="OrthoDB" id="8421922at2"/>
<protein>
    <recommendedName>
        <fullName evidence="3">GDSL-like lipase/acylhydrolase family protein</fullName>
    </recommendedName>
</protein>
<accession>A0A542ZD88</accession>
<dbReference type="InterPro" id="IPR046237">
    <property type="entry name" value="DUF6270"/>
</dbReference>
<comment type="caution">
    <text evidence="1">The sequence shown here is derived from an EMBL/GenBank/DDBJ whole genome shotgun (WGS) entry which is preliminary data.</text>
</comment>
<dbReference type="EMBL" id="VFOR01000002">
    <property type="protein sequence ID" value="TQL58302.1"/>
    <property type="molecule type" value="Genomic_DNA"/>
</dbReference>